<evidence type="ECO:0000313" key="1">
    <source>
        <dbReference type="EMBL" id="EGG15957.1"/>
    </source>
</evidence>
<dbReference type="KEGG" id="dfa:DFA_09628"/>
<proteinExistence type="predicted"/>
<organism evidence="1 2">
    <name type="scientific">Cavenderia fasciculata</name>
    <name type="common">Slime mold</name>
    <name type="synonym">Dictyostelium fasciculatum</name>
    <dbReference type="NCBI Taxonomy" id="261658"/>
    <lineage>
        <taxon>Eukaryota</taxon>
        <taxon>Amoebozoa</taxon>
        <taxon>Evosea</taxon>
        <taxon>Eumycetozoa</taxon>
        <taxon>Dictyostelia</taxon>
        <taxon>Acytosteliales</taxon>
        <taxon>Cavenderiaceae</taxon>
        <taxon>Cavenderia</taxon>
    </lineage>
</organism>
<gene>
    <name evidence="1" type="ORF">DFA_09628</name>
</gene>
<dbReference type="AlphaFoldDB" id="F4Q857"/>
<keyword evidence="2" id="KW-1185">Reference proteome</keyword>
<reference evidence="2" key="1">
    <citation type="journal article" date="2011" name="Genome Res.">
        <title>Phylogeny-wide analysis of social amoeba genomes highlights ancient origins for complex intercellular communication.</title>
        <authorList>
            <person name="Heidel A.J."/>
            <person name="Lawal H.M."/>
            <person name="Felder M."/>
            <person name="Schilde C."/>
            <person name="Helps N.R."/>
            <person name="Tunggal B."/>
            <person name="Rivero F."/>
            <person name="John U."/>
            <person name="Schleicher M."/>
            <person name="Eichinger L."/>
            <person name="Platzer M."/>
            <person name="Noegel A.A."/>
            <person name="Schaap P."/>
            <person name="Gloeckner G."/>
        </authorList>
    </citation>
    <scope>NUCLEOTIDE SEQUENCE [LARGE SCALE GENOMIC DNA]</scope>
    <source>
        <strain evidence="2">SH3</strain>
    </source>
</reference>
<dbReference type="GeneID" id="14867946"/>
<protein>
    <submittedName>
        <fullName evidence="1">Uncharacterized protein</fullName>
    </submittedName>
</protein>
<accession>F4Q857</accession>
<sequence length="114" mass="13137">MEDEDIFVTIRFHDQIPVNARLHVANVLANYIDTSMATLPHETPLREINPRRFTLQNLRPLLNFNFKSAEVFQAVINSVTNEANLGPIQLGSGDRIFEFRSNHVGWIWVTKSFN</sequence>
<dbReference type="EMBL" id="GL883025">
    <property type="protein sequence ID" value="EGG15957.1"/>
    <property type="molecule type" value="Genomic_DNA"/>
</dbReference>
<name>F4Q857_CACFS</name>
<dbReference type="RefSeq" id="XP_004352282.1">
    <property type="nucleotide sequence ID" value="XM_004352230.1"/>
</dbReference>
<evidence type="ECO:0000313" key="2">
    <source>
        <dbReference type="Proteomes" id="UP000007797"/>
    </source>
</evidence>
<dbReference type="Proteomes" id="UP000007797">
    <property type="component" value="Unassembled WGS sequence"/>
</dbReference>